<protein>
    <submittedName>
        <fullName evidence="9">Biopolymer transport protein ExbB/TolQ</fullName>
    </submittedName>
</protein>
<evidence type="ECO:0000256" key="3">
    <source>
        <dbReference type="ARBA" id="ARBA00022692"/>
    </source>
</evidence>
<dbReference type="Pfam" id="PF01618">
    <property type="entry name" value="MotA_ExbB"/>
    <property type="match status" value="1"/>
</dbReference>
<evidence type="ECO:0000313" key="9">
    <source>
        <dbReference type="EMBL" id="MBB6095059.1"/>
    </source>
</evidence>
<keyword evidence="5 7" id="KW-0472">Membrane</keyword>
<keyword evidence="10" id="KW-1185">Reference proteome</keyword>
<evidence type="ECO:0000256" key="5">
    <source>
        <dbReference type="ARBA" id="ARBA00023136"/>
    </source>
</evidence>
<evidence type="ECO:0000256" key="7">
    <source>
        <dbReference type="SAM" id="Phobius"/>
    </source>
</evidence>
<comment type="similarity">
    <text evidence="6">Belongs to the exbB/tolQ family.</text>
</comment>
<keyword evidence="4 7" id="KW-1133">Transmembrane helix</keyword>
<feature type="domain" description="MotA/TolQ/ExbB proton channel" evidence="8">
    <location>
        <begin position="146"/>
        <end position="262"/>
    </location>
</feature>
<feature type="transmembrane region" description="Helical" evidence="7">
    <location>
        <begin position="83"/>
        <end position="100"/>
    </location>
</feature>
<dbReference type="GO" id="GO:0005886">
    <property type="term" value="C:plasma membrane"/>
    <property type="evidence" value="ECO:0007669"/>
    <property type="project" value="UniProtKB-SubCell"/>
</dbReference>
<organism evidence="9 10">
    <name type="scientific">Povalibacter uvarum</name>
    <dbReference type="NCBI Taxonomy" id="732238"/>
    <lineage>
        <taxon>Bacteria</taxon>
        <taxon>Pseudomonadati</taxon>
        <taxon>Pseudomonadota</taxon>
        <taxon>Gammaproteobacteria</taxon>
        <taxon>Steroidobacterales</taxon>
        <taxon>Steroidobacteraceae</taxon>
        <taxon>Povalibacter</taxon>
    </lineage>
</organism>
<keyword evidence="3 7" id="KW-0812">Transmembrane</keyword>
<keyword evidence="6" id="KW-0653">Protein transport</keyword>
<evidence type="ECO:0000256" key="4">
    <source>
        <dbReference type="ARBA" id="ARBA00022989"/>
    </source>
</evidence>
<comment type="subcellular location">
    <subcellularLocation>
        <location evidence="1">Cell membrane</location>
        <topology evidence="1">Multi-pass membrane protein</topology>
    </subcellularLocation>
    <subcellularLocation>
        <location evidence="6">Membrane</location>
        <topology evidence="6">Multi-pass membrane protein</topology>
    </subcellularLocation>
</comment>
<keyword evidence="6" id="KW-0813">Transport</keyword>
<feature type="transmembrane region" description="Helical" evidence="7">
    <location>
        <begin position="21"/>
        <end position="42"/>
    </location>
</feature>
<dbReference type="GO" id="GO:0017038">
    <property type="term" value="P:protein import"/>
    <property type="evidence" value="ECO:0007669"/>
    <property type="project" value="TreeGrafter"/>
</dbReference>
<evidence type="ECO:0000256" key="1">
    <source>
        <dbReference type="ARBA" id="ARBA00004651"/>
    </source>
</evidence>
<evidence type="ECO:0000313" key="10">
    <source>
        <dbReference type="Proteomes" id="UP000588068"/>
    </source>
</evidence>
<gene>
    <name evidence="9" type="ORF">HNQ60_003949</name>
</gene>
<evidence type="ECO:0000256" key="2">
    <source>
        <dbReference type="ARBA" id="ARBA00022475"/>
    </source>
</evidence>
<name>A0A841HRY0_9GAMM</name>
<dbReference type="InterPro" id="IPR050790">
    <property type="entry name" value="ExbB/TolQ_transport"/>
</dbReference>
<dbReference type="RefSeq" id="WP_184334469.1">
    <property type="nucleotide sequence ID" value="NZ_JACHHZ010000005.1"/>
</dbReference>
<dbReference type="Proteomes" id="UP000588068">
    <property type="component" value="Unassembled WGS sequence"/>
</dbReference>
<evidence type="ECO:0000259" key="8">
    <source>
        <dbReference type="Pfam" id="PF01618"/>
    </source>
</evidence>
<accession>A0A841HRY0</accession>
<proteinExistence type="inferred from homology"/>
<feature type="transmembrane region" description="Helical" evidence="7">
    <location>
        <begin position="226"/>
        <end position="248"/>
    </location>
</feature>
<comment type="caution">
    <text evidence="9">The sequence shown here is derived from an EMBL/GenBank/DDBJ whole genome shotgun (WGS) entry which is preliminary data.</text>
</comment>
<dbReference type="InterPro" id="IPR002898">
    <property type="entry name" value="MotA_ExbB_proton_chnl"/>
</dbReference>
<dbReference type="AlphaFoldDB" id="A0A841HRY0"/>
<feature type="transmembrane region" description="Helical" evidence="7">
    <location>
        <begin position="188"/>
        <end position="206"/>
    </location>
</feature>
<evidence type="ECO:0000256" key="6">
    <source>
        <dbReference type="RuleBase" id="RU004057"/>
    </source>
</evidence>
<dbReference type="EMBL" id="JACHHZ010000005">
    <property type="protein sequence ID" value="MBB6095059.1"/>
    <property type="molecule type" value="Genomic_DNA"/>
</dbReference>
<sequence length="277" mass="31788">MVTATANPPSARRRFQYPSEFAWTLFALVFTLMAVHATYVAWIRPQGEAITQIELERMKEDKTYIPKRSFFLVIKDFEQELEIMHFVWAMLIIGYKAVLVRRERKFLERELIQVPEGIKVLPEDAKDYARQLESLPQEDKQRLVVRALQRTLDRFAATRSIRDSAETSSAVCDSEADRLDSSLAMIRYIAWAIPAIGFIGTVRHIGDALLQANQAVSGDITSVTSSLGIAFNATFVALSLTIVLMFFLHQLQQSQEDLVHDTDQWVDQRLIRHMQVR</sequence>
<dbReference type="PANTHER" id="PTHR30625">
    <property type="entry name" value="PROTEIN TOLQ"/>
    <property type="match status" value="1"/>
</dbReference>
<keyword evidence="2" id="KW-1003">Cell membrane</keyword>
<dbReference type="PANTHER" id="PTHR30625:SF11">
    <property type="entry name" value="MOTA_TOLQ_EXBB PROTON CHANNEL DOMAIN-CONTAINING PROTEIN"/>
    <property type="match status" value="1"/>
</dbReference>
<reference evidence="9 10" key="1">
    <citation type="submission" date="2020-08" db="EMBL/GenBank/DDBJ databases">
        <title>Genomic Encyclopedia of Type Strains, Phase IV (KMG-IV): sequencing the most valuable type-strain genomes for metagenomic binning, comparative biology and taxonomic classification.</title>
        <authorList>
            <person name="Goeker M."/>
        </authorList>
    </citation>
    <scope>NUCLEOTIDE SEQUENCE [LARGE SCALE GENOMIC DNA]</scope>
    <source>
        <strain evidence="9 10">DSM 26723</strain>
    </source>
</reference>